<evidence type="ECO:0000313" key="1">
    <source>
        <dbReference type="EMBL" id="KYN39772.1"/>
    </source>
</evidence>
<sequence>MIFRNREPSDKDRAKHAWRASRSRLPSVFGSPVGYLEIPIKFPSRVFPTGSSRFTNIRLPLVQESFLADRGETPPNIRNQYRAVAGSTFVAGCIFDHMTGTHLVEIFDRLQSPSIVELQLPGLLRACQQPAIRKKFMIRKL</sequence>
<protein>
    <submittedName>
        <fullName evidence="1">Uncharacterized protein</fullName>
    </submittedName>
</protein>
<reference evidence="1 2" key="1">
    <citation type="submission" date="2016-03" db="EMBL/GenBank/DDBJ databases">
        <title>Trachymyrmex septentrionalis WGS genome.</title>
        <authorList>
            <person name="Nygaard S."/>
            <person name="Hu H."/>
            <person name="Boomsma J."/>
            <person name="Zhang G."/>
        </authorList>
    </citation>
    <scope>NUCLEOTIDE SEQUENCE [LARGE SCALE GENOMIC DNA]</scope>
    <source>
        <strain evidence="1">Tsep2-gDNA-1</strain>
        <tissue evidence="1">Whole body</tissue>
    </source>
</reference>
<evidence type="ECO:0000313" key="2">
    <source>
        <dbReference type="Proteomes" id="UP000078541"/>
    </source>
</evidence>
<dbReference type="Proteomes" id="UP000078541">
    <property type="component" value="Unassembled WGS sequence"/>
</dbReference>
<dbReference type="AlphaFoldDB" id="A0A151JXD9"/>
<gene>
    <name evidence="1" type="ORF">ALC56_05817</name>
</gene>
<organism evidence="1 2">
    <name type="scientific">Trachymyrmex septentrionalis</name>
    <dbReference type="NCBI Taxonomy" id="34720"/>
    <lineage>
        <taxon>Eukaryota</taxon>
        <taxon>Metazoa</taxon>
        <taxon>Ecdysozoa</taxon>
        <taxon>Arthropoda</taxon>
        <taxon>Hexapoda</taxon>
        <taxon>Insecta</taxon>
        <taxon>Pterygota</taxon>
        <taxon>Neoptera</taxon>
        <taxon>Endopterygota</taxon>
        <taxon>Hymenoptera</taxon>
        <taxon>Apocrita</taxon>
        <taxon>Aculeata</taxon>
        <taxon>Formicoidea</taxon>
        <taxon>Formicidae</taxon>
        <taxon>Myrmicinae</taxon>
        <taxon>Trachymyrmex</taxon>
    </lineage>
</organism>
<keyword evidence="2" id="KW-1185">Reference proteome</keyword>
<dbReference type="EMBL" id="KQ981572">
    <property type="protein sequence ID" value="KYN39772.1"/>
    <property type="molecule type" value="Genomic_DNA"/>
</dbReference>
<proteinExistence type="predicted"/>
<name>A0A151JXD9_9HYME</name>
<accession>A0A151JXD9</accession>